<feature type="compositionally biased region" description="Polar residues" evidence="4">
    <location>
        <begin position="1076"/>
        <end position="1103"/>
    </location>
</feature>
<dbReference type="GO" id="GO:0005634">
    <property type="term" value="C:nucleus"/>
    <property type="evidence" value="ECO:0007669"/>
    <property type="project" value="TreeGrafter"/>
</dbReference>
<feature type="compositionally biased region" description="Low complexity" evidence="4">
    <location>
        <begin position="80"/>
        <end position="90"/>
    </location>
</feature>
<feature type="compositionally biased region" description="Polar residues" evidence="4">
    <location>
        <begin position="66"/>
        <end position="79"/>
    </location>
</feature>
<dbReference type="InterPro" id="IPR027038">
    <property type="entry name" value="RanGap"/>
</dbReference>
<evidence type="ECO:0000256" key="4">
    <source>
        <dbReference type="SAM" id="MobiDB-lite"/>
    </source>
</evidence>
<evidence type="ECO:0000313" key="5">
    <source>
        <dbReference type="EMBL" id="WPH02399.1"/>
    </source>
</evidence>
<feature type="region of interest" description="Disordered" evidence="4">
    <location>
        <begin position="1063"/>
        <end position="1109"/>
    </location>
</feature>
<gene>
    <name evidence="5" type="ORF">R9X50_00526200</name>
</gene>
<dbReference type="PANTHER" id="PTHR24113:SF12">
    <property type="entry name" value="RAN GTPASE-ACTIVATING PROTEIN 1"/>
    <property type="match status" value="1"/>
</dbReference>
<reference evidence="5 6" key="1">
    <citation type="submission" date="2023-11" db="EMBL/GenBank/DDBJ databases">
        <title>An acidophilic fungus is an integral part of prey digestion in a carnivorous sundew plant.</title>
        <authorList>
            <person name="Tsai I.J."/>
        </authorList>
    </citation>
    <scope>NUCLEOTIDE SEQUENCE [LARGE SCALE GENOMIC DNA]</scope>
    <source>
        <strain evidence="5">169a</strain>
    </source>
</reference>
<evidence type="ECO:0000256" key="2">
    <source>
        <dbReference type="ARBA" id="ARBA00022614"/>
    </source>
</evidence>
<feature type="region of interest" description="Disordered" evidence="4">
    <location>
        <begin position="1"/>
        <end position="217"/>
    </location>
</feature>
<keyword evidence="2" id="KW-0433">Leucine-rich repeat</keyword>
<dbReference type="GO" id="GO:0048471">
    <property type="term" value="C:perinuclear region of cytoplasm"/>
    <property type="evidence" value="ECO:0007669"/>
    <property type="project" value="TreeGrafter"/>
</dbReference>
<feature type="compositionally biased region" description="Low complexity" evidence="4">
    <location>
        <begin position="189"/>
        <end position="202"/>
    </location>
</feature>
<name>A0AAQ3R8Z9_9PEZI</name>
<feature type="region of interest" description="Disordered" evidence="4">
    <location>
        <begin position="972"/>
        <end position="1014"/>
    </location>
</feature>
<dbReference type="PANTHER" id="PTHR24113">
    <property type="entry name" value="RAN GTPASE-ACTIVATING PROTEIN 1"/>
    <property type="match status" value="1"/>
</dbReference>
<evidence type="ECO:0000256" key="3">
    <source>
        <dbReference type="ARBA" id="ARBA00022737"/>
    </source>
</evidence>
<feature type="region of interest" description="Disordered" evidence="4">
    <location>
        <begin position="254"/>
        <end position="436"/>
    </location>
</feature>
<feature type="compositionally biased region" description="Polar residues" evidence="4">
    <location>
        <begin position="976"/>
        <end position="985"/>
    </location>
</feature>
<keyword evidence="3" id="KW-0677">Repeat</keyword>
<keyword evidence="6" id="KW-1185">Reference proteome</keyword>
<feature type="compositionally biased region" description="Polar residues" evidence="4">
    <location>
        <begin position="117"/>
        <end position="138"/>
    </location>
</feature>
<evidence type="ECO:0000313" key="6">
    <source>
        <dbReference type="Proteomes" id="UP001303373"/>
    </source>
</evidence>
<dbReference type="AlphaFoldDB" id="A0AAQ3R8Z9"/>
<dbReference type="InterPro" id="IPR032675">
    <property type="entry name" value="LRR_dom_sf"/>
</dbReference>
<dbReference type="GO" id="GO:0031267">
    <property type="term" value="F:small GTPase binding"/>
    <property type="evidence" value="ECO:0007669"/>
    <property type="project" value="TreeGrafter"/>
</dbReference>
<dbReference type="GO" id="GO:0005096">
    <property type="term" value="F:GTPase activator activity"/>
    <property type="evidence" value="ECO:0007669"/>
    <property type="project" value="UniProtKB-KW"/>
</dbReference>
<dbReference type="Proteomes" id="UP001303373">
    <property type="component" value="Chromosome 8"/>
</dbReference>
<dbReference type="GO" id="GO:0006913">
    <property type="term" value="P:nucleocytoplasmic transport"/>
    <property type="evidence" value="ECO:0007669"/>
    <property type="project" value="TreeGrafter"/>
</dbReference>
<dbReference type="Gene3D" id="3.80.10.10">
    <property type="entry name" value="Ribonuclease Inhibitor"/>
    <property type="match status" value="1"/>
</dbReference>
<feature type="compositionally biased region" description="Gly residues" evidence="4">
    <location>
        <begin position="207"/>
        <end position="217"/>
    </location>
</feature>
<keyword evidence="1" id="KW-0343">GTPase activation</keyword>
<accession>A0AAQ3R8Z9</accession>
<proteinExistence type="predicted"/>
<organism evidence="5 6">
    <name type="scientific">Acrodontium crateriforme</name>
    <dbReference type="NCBI Taxonomy" id="150365"/>
    <lineage>
        <taxon>Eukaryota</taxon>
        <taxon>Fungi</taxon>
        <taxon>Dikarya</taxon>
        <taxon>Ascomycota</taxon>
        <taxon>Pezizomycotina</taxon>
        <taxon>Dothideomycetes</taxon>
        <taxon>Dothideomycetidae</taxon>
        <taxon>Mycosphaerellales</taxon>
        <taxon>Teratosphaeriaceae</taxon>
        <taxon>Acrodontium</taxon>
    </lineage>
</organism>
<protein>
    <submittedName>
        <fullName evidence="5">Map-likeous protein 1</fullName>
    </submittedName>
</protein>
<feature type="compositionally biased region" description="Basic and acidic residues" evidence="4">
    <location>
        <begin position="275"/>
        <end position="297"/>
    </location>
</feature>
<sequence length="1245" mass="135716">MEDIHGVDVSWLHHPNKASKDADKRDRKHAPSKSREIIPNAPQPDQLSPQTSRDASTLPSLPIVTPATTIEPTKDTTNAVSSTPSTTSTPKPVPKRPNVLGRTSSDRQNGEGKVGSRRQSWLNNISSKFSSSPGTPDRQSPAPAPLKKQPSNSSLASDISGTTPTSNIAPVSEEAETIQPYVPSKPRDSTSFFSSLTRRLSSASQGGAPGKISGSGGVCARRVLNVDPNRERCLLPEMEPSKLRKVSFCVDVEIAGGPRYKDDEDDTERKRQKKDFKIKERAEGEALKHPEAAKEEKEADGESQPEANGKGIPIPGHVKENMDPQAGSLGSTPPTVGSLDDERNAKKREKKKRSEAERKERQEKRKRRAEENGSIPVELSIDDEDDASIDSPPIPHGFVGSPGSLPPGSLPVGSLSSSTQTTGFGNPPRLDRPTTDPARIYRRCCQLRETPILKRITEQLMAPTCTVPFEPGVVNLLDLTNSRLQLADVVTLGDWLAVVPVKHLKLEDADLSDEGVRCILAGLLAAKRPEPTRRRTPVPRHREVVPAKAYQERAGMVEKLSLKNNSRISRIGFKHIGLFIYQCRSLKAIDLSMNQFPATLPPNVNCSPHKVPQGNTSPTRIQEIDASEMFYKCLSERVGGSRLEELIISECGLTAPQIRKIVDGAVVCGISRLGLAGNHLDEESLEHVIRYLHSGVCQALDIGGNDLRGDKLASIAEALKSTSAATCWGVSLAGCNLDVASMKLLFPALVKLPDLRFIDLSHNRDLCAKDNGTISLFRRHMGQFTALKRLHLADVGMSPKQAIALADALPEGPKLAHLNILENTQLAALASATSASDQEEACALYASLMAAVRVSSTIICIDIDIPSAENSEVVKALAKQVVAYSLRNMEQFAIAEATGIPTANATAKLTDPHGGEKHVKEITVPDVLMHLVGHVDGVSENHDNDEPAPDDDYIVGGTGVVRALQYVLGEKANDMGRNSQPTTPKSGGMIPRERPGSSAGISEEQRGKAKKMSKNLLDSARKIRTRLQPALIKEATLGDELAYRRLLFLDQTLQSMIQRFEEEYPETRLEPPSPKQRASTSLSDPISFTDLSTTTQGTENIVNVSDDEEADEESRLKAIKRHNSDVSLASRALSLEEGRLHRLGQHLRREIVDSPGARSPSENAFPPLPQGPREEELRLKALGERLEAISGEALRDLVENGGWEEILRKIGLNYDDLRKLQEQDPASWELLKESQMKARLNMKAG</sequence>
<dbReference type="GO" id="GO:0005829">
    <property type="term" value="C:cytosol"/>
    <property type="evidence" value="ECO:0007669"/>
    <property type="project" value="TreeGrafter"/>
</dbReference>
<feature type="region of interest" description="Disordered" evidence="4">
    <location>
        <begin position="1153"/>
        <end position="1172"/>
    </location>
</feature>
<dbReference type="EMBL" id="CP138587">
    <property type="protein sequence ID" value="WPH02399.1"/>
    <property type="molecule type" value="Genomic_DNA"/>
</dbReference>
<feature type="compositionally biased region" description="Polar residues" evidence="4">
    <location>
        <begin position="43"/>
        <end position="59"/>
    </location>
</feature>
<feature type="compositionally biased region" description="Basic and acidic residues" evidence="4">
    <location>
        <begin position="352"/>
        <end position="371"/>
    </location>
</feature>
<dbReference type="SUPFAM" id="SSF52047">
    <property type="entry name" value="RNI-like"/>
    <property type="match status" value="1"/>
</dbReference>
<feature type="compositionally biased region" description="Polar residues" evidence="4">
    <location>
        <begin position="149"/>
        <end position="169"/>
    </location>
</feature>
<evidence type="ECO:0000256" key="1">
    <source>
        <dbReference type="ARBA" id="ARBA00022468"/>
    </source>
</evidence>